<dbReference type="RefSeq" id="WP_184812214.1">
    <property type="nucleotide sequence ID" value="NZ_JACHJQ010000004.1"/>
</dbReference>
<name>A0A7W7Q6S7_9PSEU</name>
<evidence type="ECO:0000313" key="2">
    <source>
        <dbReference type="Proteomes" id="UP000520767"/>
    </source>
</evidence>
<comment type="caution">
    <text evidence="1">The sequence shown here is derived from an EMBL/GenBank/DDBJ whole genome shotgun (WGS) entry which is preliminary data.</text>
</comment>
<gene>
    <name evidence="1" type="ORF">FHR82_004348</name>
</gene>
<keyword evidence="2" id="KW-1185">Reference proteome</keyword>
<accession>A0A7W7Q6S7</accession>
<dbReference type="Proteomes" id="UP000520767">
    <property type="component" value="Unassembled WGS sequence"/>
</dbReference>
<sequence length="410" mass="42015">MTTRSFPALGFDPTPGEADAVKTLMLQLATAAETISTTLPRLTEATKITDDSEWGGSAAEEFSDHGDDLPQGLGKGGEAINAVTTALSSWFGRLTTNQARADVLEAAAKKLKAKLSTFDTCTPESTAVSTQLARIIDDAKRLETRHLREANATADAIRQGKDGDPFKPENDTWYVQGLDGLAVAADGVSLATATAAAGLAATGVGLPAAAVLGAASTGSGAVGSLAALGQQLSGSRNAPGWGAVAIGLGTSVIPGGGTAAAAVRSGGRVIAKRGSKAAIRAARKDIEAAARGGALPGLIDNVGMMRQHGLDGKVSRDLTAAGREVAKREGVELPANLADRKAELQRLGLEAKQHQAYADLVDKGSAIAEKAGVDLTPQQKAELKFLQQGINPTPKQLEKAIEDFGKEALK</sequence>
<organism evidence="1 2">
    <name type="scientific">Actinophytocola algeriensis</name>
    <dbReference type="NCBI Taxonomy" id="1768010"/>
    <lineage>
        <taxon>Bacteria</taxon>
        <taxon>Bacillati</taxon>
        <taxon>Actinomycetota</taxon>
        <taxon>Actinomycetes</taxon>
        <taxon>Pseudonocardiales</taxon>
        <taxon>Pseudonocardiaceae</taxon>
    </lineage>
</organism>
<dbReference type="AlphaFoldDB" id="A0A7W7Q6S7"/>
<proteinExistence type="predicted"/>
<reference evidence="1 2" key="1">
    <citation type="submission" date="2020-08" db="EMBL/GenBank/DDBJ databases">
        <title>Genomic Encyclopedia of Type Strains, Phase III (KMG-III): the genomes of soil and plant-associated and newly described type strains.</title>
        <authorList>
            <person name="Whitman W."/>
        </authorList>
    </citation>
    <scope>NUCLEOTIDE SEQUENCE [LARGE SCALE GENOMIC DNA]</scope>
    <source>
        <strain evidence="1 2">CECT 8960</strain>
    </source>
</reference>
<dbReference type="EMBL" id="JACHJQ010000004">
    <property type="protein sequence ID" value="MBB4908106.1"/>
    <property type="molecule type" value="Genomic_DNA"/>
</dbReference>
<protein>
    <submittedName>
        <fullName evidence="1">Uncharacterized protein YukE</fullName>
    </submittedName>
</protein>
<evidence type="ECO:0000313" key="1">
    <source>
        <dbReference type="EMBL" id="MBB4908106.1"/>
    </source>
</evidence>